<proteinExistence type="predicted"/>
<evidence type="ECO:0000256" key="6">
    <source>
        <dbReference type="SAM" id="Phobius"/>
    </source>
</evidence>
<dbReference type="EMBL" id="JAASRM010000001">
    <property type="protein sequence ID" value="NIK90242.1"/>
    <property type="molecule type" value="Genomic_DNA"/>
</dbReference>
<gene>
    <name evidence="7" type="ORF">FHS83_003560</name>
</gene>
<dbReference type="GO" id="GO:0016787">
    <property type="term" value="F:hydrolase activity"/>
    <property type="evidence" value="ECO:0007669"/>
    <property type="project" value="UniProtKB-KW"/>
</dbReference>
<reference evidence="7 8" key="1">
    <citation type="submission" date="2020-03" db="EMBL/GenBank/DDBJ databases">
        <title>Genomic Encyclopedia of Type Strains, Phase IV (KMG-IV): sequencing the most valuable type-strain genomes for metagenomic binning, comparative biology and taxonomic classification.</title>
        <authorList>
            <person name="Goeker M."/>
        </authorList>
    </citation>
    <scope>NUCLEOTIDE SEQUENCE [LARGE SCALE GENOMIC DNA]</scope>
    <source>
        <strain evidence="7 8">DSM 19867</strain>
    </source>
</reference>
<dbReference type="Pfam" id="PF03788">
    <property type="entry name" value="LrgA"/>
    <property type="match status" value="1"/>
</dbReference>
<comment type="subcellular location">
    <subcellularLocation>
        <location evidence="1">Cell membrane</location>
        <topology evidence="1">Multi-pass membrane protein</topology>
    </subcellularLocation>
</comment>
<keyword evidence="8" id="KW-1185">Reference proteome</keyword>
<dbReference type="InterPro" id="IPR005538">
    <property type="entry name" value="LrgA/CidA"/>
</dbReference>
<accession>A0A846N4Y1</accession>
<sequence length="118" mass="12681">MLSAFAVLLGFQLIGEVIARAFHLGIPGPVIGLCLLAIACMINEPLRAFTERAARPLIGTLSLLFLPAAVGVVQFLPVLQKQGWAIGLSILLSTVLALAVTALVFRFVVHHLKLEDRE</sequence>
<dbReference type="PANTHER" id="PTHR33931">
    <property type="entry name" value="HOLIN-LIKE PROTEIN CIDA-RELATED"/>
    <property type="match status" value="1"/>
</dbReference>
<evidence type="ECO:0000256" key="5">
    <source>
        <dbReference type="ARBA" id="ARBA00023136"/>
    </source>
</evidence>
<comment type="caution">
    <text evidence="7">The sequence shown here is derived from an EMBL/GenBank/DDBJ whole genome shotgun (WGS) entry which is preliminary data.</text>
</comment>
<name>A0A846N4Y1_9PROT</name>
<protein>
    <submittedName>
        <fullName evidence="7">Putative effector of murein hydrolase LrgA (UPF0299 family)</fullName>
    </submittedName>
</protein>
<evidence type="ECO:0000313" key="8">
    <source>
        <dbReference type="Proteomes" id="UP000570514"/>
    </source>
</evidence>
<feature type="transmembrane region" description="Helical" evidence="6">
    <location>
        <begin position="29"/>
        <end position="46"/>
    </location>
</feature>
<dbReference type="RefSeq" id="WP_167084618.1">
    <property type="nucleotide sequence ID" value="NZ_BAAADC010000001.1"/>
</dbReference>
<organism evidence="7 8">
    <name type="scientific">Rhizomicrobium palustre</name>
    <dbReference type="NCBI Taxonomy" id="189966"/>
    <lineage>
        <taxon>Bacteria</taxon>
        <taxon>Pseudomonadati</taxon>
        <taxon>Pseudomonadota</taxon>
        <taxon>Alphaproteobacteria</taxon>
        <taxon>Micropepsales</taxon>
        <taxon>Micropepsaceae</taxon>
        <taxon>Rhizomicrobium</taxon>
    </lineage>
</organism>
<dbReference type="GO" id="GO:0005886">
    <property type="term" value="C:plasma membrane"/>
    <property type="evidence" value="ECO:0007669"/>
    <property type="project" value="UniProtKB-SubCell"/>
</dbReference>
<evidence type="ECO:0000256" key="3">
    <source>
        <dbReference type="ARBA" id="ARBA00022692"/>
    </source>
</evidence>
<dbReference type="PANTHER" id="PTHR33931:SF2">
    <property type="entry name" value="HOLIN-LIKE PROTEIN CIDA"/>
    <property type="match status" value="1"/>
</dbReference>
<feature type="transmembrane region" description="Helical" evidence="6">
    <location>
        <begin position="58"/>
        <end position="78"/>
    </location>
</feature>
<keyword evidence="5 6" id="KW-0472">Membrane</keyword>
<evidence type="ECO:0000256" key="2">
    <source>
        <dbReference type="ARBA" id="ARBA00022475"/>
    </source>
</evidence>
<keyword evidence="7" id="KW-0378">Hydrolase</keyword>
<dbReference type="AlphaFoldDB" id="A0A846N4Y1"/>
<keyword evidence="2" id="KW-1003">Cell membrane</keyword>
<feature type="transmembrane region" description="Helical" evidence="6">
    <location>
        <begin position="84"/>
        <end position="109"/>
    </location>
</feature>
<evidence type="ECO:0000256" key="1">
    <source>
        <dbReference type="ARBA" id="ARBA00004651"/>
    </source>
</evidence>
<evidence type="ECO:0000313" key="7">
    <source>
        <dbReference type="EMBL" id="NIK90242.1"/>
    </source>
</evidence>
<dbReference type="Proteomes" id="UP000570514">
    <property type="component" value="Unassembled WGS sequence"/>
</dbReference>
<evidence type="ECO:0000256" key="4">
    <source>
        <dbReference type="ARBA" id="ARBA00022989"/>
    </source>
</evidence>
<keyword evidence="3 6" id="KW-0812">Transmembrane</keyword>
<keyword evidence="4 6" id="KW-1133">Transmembrane helix</keyword>